<feature type="compositionally biased region" description="Basic and acidic residues" evidence="2">
    <location>
        <begin position="69"/>
        <end position="86"/>
    </location>
</feature>
<gene>
    <name evidence="3" type="ORF">MCOR_38261</name>
</gene>
<feature type="compositionally biased region" description="Polar residues" evidence="2">
    <location>
        <begin position="87"/>
        <end position="96"/>
    </location>
</feature>
<evidence type="ECO:0000313" key="3">
    <source>
        <dbReference type="EMBL" id="CAC5404480.1"/>
    </source>
</evidence>
<dbReference type="Proteomes" id="UP000507470">
    <property type="component" value="Unassembled WGS sequence"/>
</dbReference>
<keyword evidence="1" id="KW-0175">Coiled coil</keyword>
<dbReference type="OrthoDB" id="6209589at2759"/>
<evidence type="ECO:0000256" key="1">
    <source>
        <dbReference type="SAM" id="Coils"/>
    </source>
</evidence>
<dbReference type="EMBL" id="CACVKT020006964">
    <property type="protein sequence ID" value="CAC5404480.1"/>
    <property type="molecule type" value="Genomic_DNA"/>
</dbReference>
<feature type="compositionally biased region" description="Basic residues" evidence="2">
    <location>
        <begin position="52"/>
        <end position="68"/>
    </location>
</feature>
<dbReference type="AlphaFoldDB" id="A0A6J8DBM5"/>
<reference evidence="3 4" key="1">
    <citation type="submission" date="2020-06" db="EMBL/GenBank/DDBJ databases">
        <authorList>
            <person name="Li R."/>
            <person name="Bekaert M."/>
        </authorList>
    </citation>
    <scope>NUCLEOTIDE SEQUENCE [LARGE SCALE GENOMIC DNA]</scope>
    <source>
        <strain evidence="4">wild</strain>
    </source>
</reference>
<sequence length="216" mass="25418">MAKTKAEIQRAYRERKKLREGENYLAKERARVKGYYVPIETQTKKKADERRKKVRKWVKKHRTLKKVQKSLENDRNLHSENDRQQQDMEATSSTDVTGYSTQDMEVSSSSDVQRSSVTPTLIVKLPNIDLKKRTRTRVSRATAKLRREVKTLTTEKENANRRFKKISKRYERLVKKTETIQHITAKRCQMVNSPSTSNNTLFNTKKRTMGELREEG</sequence>
<organism evidence="3 4">
    <name type="scientific">Mytilus coruscus</name>
    <name type="common">Sea mussel</name>
    <dbReference type="NCBI Taxonomy" id="42192"/>
    <lineage>
        <taxon>Eukaryota</taxon>
        <taxon>Metazoa</taxon>
        <taxon>Spiralia</taxon>
        <taxon>Lophotrochozoa</taxon>
        <taxon>Mollusca</taxon>
        <taxon>Bivalvia</taxon>
        <taxon>Autobranchia</taxon>
        <taxon>Pteriomorphia</taxon>
        <taxon>Mytilida</taxon>
        <taxon>Mytiloidea</taxon>
        <taxon>Mytilidae</taxon>
        <taxon>Mytilinae</taxon>
        <taxon>Mytilus</taxon>
    </lineage>
</organism>
<evidence type="ECO:0000256" key="2">
    <source>
        <dbReference type="SAM" id="MobiDB-lite"/>
    </source>
</evidence>
<keyword evidence="4" id="KW-1185">Reference proteome</keyword>
<accession>A0A6J8DBM5</accession>
<feature type="region of interest" description="Disordered" evidence="2">
    <location>
        <begin position="39"/>
        <end position="96"/>
    </location>
</feature>
<feature type="coiled-coil region" evidence="1">
    <location>
        <begin position="142"/>
        <end position="176"/>
    </location>
</feature>
<protein>
    <submittedName>
        <fullName evidence="3">Uncharacterized protein</fullName>
    </submittedName>
</protein>
<proteinExistence type="predicted"/>
<feature type="compositionally biased region" description="Basic and acidic residues" evidence="2">
    <location>
        <begin position="42"/>
        <end position="51"/>
    </location>
</feature>
<name>A0A6J8DBM5_MYTCO</name>
<evidence type="ECO:0000313" key="4">
    <source>
        <dbReference type="Proteomes" id="UP000507470"/>
    </source>
</evidence>